<dbReference type="InterPro" id="IPR044998">
    <property type="entry name" value="Timeless"/>
</dbReference>
<dbReference type="PANTHER" id="PTHR22940">
    <property type="entry name" value="TIMEOUT/TIMELESS-2"/>
    <property type="match status" value="1"/>
</dbReference>
<evidence type="ECO:0000256" key="1">
    <source>
        <dbReference type="SAM" id="MobiDB-lite"/>
    </source>
</evidence>
<dbReference type="EMBL" id="GL377598">
    <property type="protein sequence ID" value="EFJ21760.1"/>
    <property type="molecule type" value="Genomic_DNA"/>
</dbReference>
<feature type="region of interest" description="Disordered" evidence="1">
    <location>
        <begin position="433"/>
        <end position="523"/>
    </location>
</feature>
<feature type="compositionally biased region" description="Acidic residues" evidence="1">
    <location>
        <begin position="478"/>
        <end position="502"/>
    </location>
</feature>
<evidence type="ECO:0000313" key="3">
    <source>
        <dbReference type="Proteomes" id="UP000001514"/>
    </source>
</evidence>
<dbReference type="InParanoid" id="D8S119"/>
<feature type="region of interest" description="Disordered" evidence="1">
    <location>
        <begin position="128"/>
        <end position="160"/>
    </location>
</feature>
<name>D8S119_SELML</name>
<sequence>MNEETFQMVVSKWHDYTEAAKSPNDWIPVVAVVSLLKEMIHILDLVLKKRSNFSNRDVRTARTLTYKVFYDQTERGILNTCCRSIKAFNNYKQPRRYLENMVEITHVALKLMENTIQEDGALRVVQKARNKVSRKKQDDSKDLSDAGPESIEASKASLEENNDILRGDQEQAGGDQEQAGGDKEQAQAEPLLDDLQDDHDNVSTREGTFNVLKCVNTFADSTTVSNYCWLLTFYQSNSPALNYYIVCMLHRICKDCELEPLLYEISILETFETILLDEKLQKLEEYKFLISFINKVVRNFFKKLKSNPWLYVDVLFTRSRESSRDIADDYEFEGDTSITCLADALQEEADDGFVNLASESTSIIGERGVAHRTVPVPKKRRRGPFNEEDEKRIIELFQQFKHKRSCSKLIAGALDSDGKISSAQVTRKLKQLGLHRNGTTPSHIHADGTSPIDADRNDDMEDDELDKGNHDGVQPLNEWEDGESSEDNQEWTESEEDDDEGDLEKGDTENRTLPAANNADYVEENRLPSDAEVDLQEVLDVPPGHPVNRKKRLVKHQTADDASQDMMDLEDLAGTEAEAIPKPAKRRAFTITDDDD</sequence>
<feature type="compositionally biased region" description="Acidic residues" evidence="1">
    <location>
        <begin position="456"/>
        <end position="465"/>
    </location>
</feature>
<dbReference type="HOGENOM" id="CLU_458145_0_0_1"/>
<dbReference type="Gramene" id="EFJ21760">
    <property type="protein sequence ID" value="EFJ21760"/>
    <property type="gene ID" value="SELMODRAFT_416994"/>
</dbReference>
<evidence type="ECO:0000313" key="2">
    <source>
        <dbReference type="EMBL" id="EFJ21760.1"/>
    </source>
</evidence>
<reference evidence="2 3" key="1">
    <citation type="journal article" date="2011" name="Science">
        <title>The Selaginella genome identifies genetic changes associated with the evolution of vascular plants.</title>
        <authorList>
            <person name="Banks J.A."/>
            <person name="Nishiyama T."/>
            <person name="Hasebe M."/>
            <person name="Bowman J.L."/>
            <person name="Gribskov M."/>
            <person name="dePamphilis C."/>
            <person name="Albert V.A."/>
            <person name="Aono N."/>
            <person name="Aoyama T."/>
            <person name="Ambrose B.A."/>
            <person name="Ashton N.W."/>
            <person name="Axtell M.J."/>
            <person name="Barker E."/>
            <person name="Barker M.S."/>
            <person name="Bennetzen J.L."/>
            <person name="Bonawitz N.D."/>
            <person name="Chapple C."/>
            <person name="Cheng C."/>
            <person name="Correa L.G."/>
            <person name="Dacre M."/>
            <person name="DeBarry J."/>
            <person name="Dreyer I."/>
            <person name="Elias M."/>
            <person name="Engstrom E.M."/>
            <person name="Estelle M."/>
            <person name="Feng L."/>
            <person name="Finet C."/>
            <person name="Floyd S.K."/>
            <person name="Frommer W.B."/>
            <person name="Fujita T."/>
            <person name="Gramzow L."/>
            <person name="Gutensohn M."/>
            <person name="Harholt J."/>
            <person name="Hattori M."/>
            <person name="Heyl A."/>
            <person name="Hirai T."/>
            <person name="Hiwatashi Y."/>
            <person name="Ishikawa M."/>
            <person name="Iwata M."/>
            <person name="Karol K.G."/>
            <person name="Koehler B."/>
            <person name="Kolukisaoglu U."/>
            <person name="Kubo M."/>
            <person name="Kurata T."/>
            <person name="Lalonde S."/>
            <person name="Li K."/>
            <person name="Li Y."/>
            <person name="Litt A."/>
            <person name="Lyons E."/>
            <person name="Manning G."/>
            <person name="Maruyama T."/>
            <person name="Michael T.P."/>
            <person name="Mikami K."/>
            <person name="Miyazaki S."/>
            <person name="Morinaga S."/>
            <person name="Murata T."/>
            <person name="Mueller-Roeber B."/>
            <person name="Nelson D.R."/>
            <person name="Obara M."/>
            <person name="Oguri Y."/>
            <person name="Olmstead R.G."/>
            <person name="Onodera N."/>
            <person name="Petersen B.L."/>
            <person name="Pils B."/>
            <person name="Prigge M."/>
            <person name="Rensing S.A."/>
            <person name="Riano-Pachon D.M."/>
            <person name="Roberts A.W."/>
            <person name="Sato Y."/>
            <person name="Scheller H.V."/>
            <person name="Schulz B."/>
            <person name="Schulz C."/>
            <person name="Shakirov E.V."/>
            <person name="Shibagaki N."/>
            <person name="Shinohara N."/>
            <person name="Shippen D.E."/>
            <person name="Soerensen I."/>
            <person name="Sotooka R."/>
            <person name="Sugimoto N."/>
            <person name="Sugita M."/>
            <person name="Sumikawa N."/>
            <person name="Tanurdzic M."/>
            <person name="Theissen G."/>
            <person name="Ulvskov P."/>
            <person name="Wakazuki S."/>
            <person name="Weng J.K."/>
            <person name="Willats W.W."/>
            <person name="Wipf D."/>
            <person name="Wolf P.G."/>
            <person name="Yang L."/>
            <person name="Zimmer A.D."/>
            <person name="Zhu Q."/>
            <person name="Mitros T."/>
            <person name="Hellsten U."/>
            <person name="Loque D."/>
            <person name="Otillar R."/>
            <person name="Salamov A."/>
            <person name="Schmutz J."/>
            <person name="Shapiro H."/>
            <person name="Lindquist E."/>
            <person name="Lucas S."/>
            <person name="Rokhsar D."/>
            <person name="Grigoriev I.V."/>
        </authorList>
    </citation>
    <scope>NUCLEOTIDE SEQUENCE [LARGE SCALE GENOMIC DNA]</scope>
</reference>
<dbReference type="STRING" id="88036.D8S119"/>
<accession>D8S119</accession>
<keyword evidence="3" id="KW-1185">Reference proteome</keyword>
<feature type="compositionally biased region" description="Basic and acidic residues" evidence="1">
    <location>
        <begin position="135"/>
        <end position="144"/>
    </location>
</feature>
<dbReference type="PANTHER" id="PTHR22940:SF4">
    <property type="entry name" value="PROTEIN TIMELESS HOMOLOG"/>
    <property type="match status" value="1"/>
</dbReference>
<feature type="region of interest" description="Disordered" evidence="1">
    <location>
        <begin position="540"/>
        <end position="564"/>
    </location>
</feature>
<organism evidence="3">
    <name type="scientific">Selaginella moellendorffii</name>
    <name type="common">Spikemoss</name>
    <dbReference type="NCBI Taxonomy" id="88036"/>
    <lineage>
        <taxon>Eukaryota</taxon>
        <taxon>Viridiplantae</taxon>
        <taxon>Streptophyta</taxon>
        <taxon>Embryophyta</taxon>
        <taxon>Tracheophyta</taxon>
        <taxon>Lycopodiopsida</taxon>
        <taxon>Selaginellales</taxon>
        <taxon>Selaginellaceae</taxon>
        <taxon>Selaginella</taxon>
    </lineage>
</organism>
<proteinExistence type="predicted"/>
<dbReference type="AlphaFoldDB" id="D8S119"/>
<dbReference type="KEGG" id="smo:SELMODRAFT_416994"/>
<protein>
    <recommendedName>
        <fullName evidence="4">Timeless N-terminal domain-containing protein</fullName>
    </recommendedName>
</protein>
<gene>
    <name evidence="2" type="ORF">SELMODRAFT_416994</name>
</gene>
<dbReference type="Proteomes" id="UP000001514">
    <property type="component" value="Unassembled WGS sequence"/>
</dbReference>
<evidence type="ECO:0008006" key="4">
    <source>
        <dbReference type="Google" id="ProtNLM"/>
    </source>
</evidence>
<dbReference type="FunCoup" id="D8S119">
    <property type="interactions" value="2409"/>
</dbReference>
<dbReference type="OrthoDB" id="310853at2759"/>
<dbReference type="eggNOG" id="KOG1974">
    <property type="taxonomic scope" value="Eukaryota"/>
</dbReference>